<sequence>MALAIAAGAAQVAVLLGLAGLALAFLSLAHIMSYALRRTRMVARAATGRIVPVGDHAVLPIPARASVAGLSRRRMMTLICHYAGLAAMASIGLPTRARADCGDCAATYGSGYLDCITYYCNDIGQTCCPPGYPYLNHCDCTCYDGTGFDCGSYSNCNYCG</sequence>
<proteinExistence type="predicted"/>
<keyword evidence="2" id="KW-1185">Reference proteome</keyword>
<reference evidence="1" key="1">
    <citation type="submission" date="2022-04" db="EMBL/GenBank/DDBJ databases">
        <title>Roseibium sp. CAU 1639 isolated from mud.</title>
        <authorList>
            <person name="Kim W."/>
        </authorList>
    </citation>
    <scope>NUCLEOTIDE SEQUENCE</scope>
    <source>
        <strain evidence="1">CAU 1639</strain>
    </source>
</reference>
<dbReference type="RefSeq" id="WP_248153687.1">
    <property type="nucleotide sequence ID" value="NZ_JALNMJ010000006.1"/>
</dbReference>
<comment type="caution">
    <text evidence="1">The sequence shown here is derived from an EMBL/GenBank/DDBJ whole genome shotgun (WGS) entry which is preliminary data.</text>
</comment>
<evidence type="ECO:0000313" key="2">
    <source>
        <dbReference type="Proteomes" id="UP001431221"/>
    </source>
</evidence>
<dbReference type="Proteomes" id="UP001431221">
    <property type="component" value="Unassembled WGS sequence"/>
</dbReference>
<evidence type="ECO:0000313" key="1">
    <source>
        <dbReference type="EMBL" id="MCK7612618.1"/>
    </source>
</evidence>
<name>A0ABT0GT56_9HYPH</name>
<dbReference type="EMBL" id="JALNMJ010000006">
    <property type="protein sequence ID" value="MCK7612618.1"/>
    <property type="molecule type" value="Genomic_DNA"/>
</dbReference>
<gene>
    <name evidence="1" type="ORF">M0H32_10630</name>
</gene>
<protein>
    <submittedName>
        <fullName evidence="1">Uncharacterized protein</fullName>
    </submittedName>
</protein>
<organism evidence="1 2">
    <name type="scientific">Roseibium sediminicola</name>
    <dbReference type="NCBI Taxonomy" id="2933272"/>
    <lineage>
        <taxon>Bacteria</taxon>
        <taxon>Pseudomonadati</taxon>
        <taxon>Pseudomonadota</taxon>
        <taxon>Alphaproteobacteria</taxon>
        <taxon>Hyphomicrobiales</taxon>
        <taxon>Stappiaceae</taxon>
        <taxon>Roseibium</taxon>
    </lineage>
</organism>
<accession>A0ABT0GT56</accession>